<dbReference type="PANTHER" id="PTHR30629">
    <property type="entry name" value="PROPHAGE INTEGRASE"/>
    <property type="match status" value="1"/>
</dbReference>
<dbReference type="SUPFAM" id="SSF56349">
    <property type="entry name" value="DNA breaking-rejoining enzymes"/>
    <property type="match status" value="1"/>
</dbReference>
<dbReference type="Pfam" id="PF00589">
    <property type="entry name" value="Phage_integrase"/>
    <property type="match status" value="1"/>
</dbReference>
<dbReference type="EMBL" id="LRPC01000001">
    <property type="protein sequence ID" value="KYG77231.1"/>
    <property type="molecule type" value="Genomic_DNA"/>
</dbReference>
<keyword evidence="4" id="KW-0233">DNA recombination</keyword>
<keyword evidence="7" id="KW-1185">Reference proteome</keyword>
<comment type="similarity">
    <text evidence="1">Belongs to the 'phage' integrase family.</text>
</comment>
<dbReference type="GO" id="GO:0015074">
    <property type="term" value="P:DNA integration"/>
    <property type="evidence" value="ECO:0007669"/>
    <property type="project" value="UniProtKB-KW"/>
</dbReference>
<proteinExistence type="inferred from homology"/>
<reference evidence="6 7" key="1">
    <citation type="submission" date="2016-01" db="EMBL/GenBank/DDBJ databases">
        <title>Genome sequencing of Roseivirga spongicola UST030701-084.</title>
        <authorList>
            <person name="Selvaratnam C."/>
            <person name="Thevarajoo S."/>
            <person name="Goh K.M."/>
            <person name="Ee R."/>
            <person name="Chan K.-G."/>
            <person name="Chong C.S."/>
        </authorList>
    </citation>
    <scope>NUCLEOTIDE SEQUENCE [LARGE SCALE GENOMIC DNA]</scope>
    <source>
        <strain evidence="6 7">UST030701-084</strain>
    </source>
</reference>
<evidence type="ECO:0000259" key="5">
    <source>
        <dbReference type="PROSITE" id="PS51898"/>
    </source>
</evidence>
<dbReference type="CDD" id="cd00796">
    <property type="entry name" value="INT_Rci_Hp1_C"/>
    <property type="match status" value="1"/>
</dbReference>
<sequence length="348" mass="40277">MSKRNKGPHVAKRTDRGWWGVREFINGQRHWIIGGCPSEQEAQDELIEILIQRRQGRTKLKDIRVGEVLAYYLDNHIPHTARPQRGLTYHDTLTPFWAKLMVQEINKAKCQNYIQIRRQQFKSKRNRDISNDSLRAEIEHLNAALNYAHDNNYIEVLPKLWKPPKAPARERWLNRNELALLLNAARKSKAKHLSLFILLALYTGARSGAILDLKWTQVDLKNGIIDFRPSQKSQTKGYSIVPIPPKLKFFLERSNRQSEYVIHIHGQPIKSVKTSFEYIRKEARLEGKVTPNTLRHTHASLLKQDGIASAFIAENMGHSTPDMVDRTYGHMSKVYLDIIKQARWGKAA</sequence>
<dbReference type="Gene3D" id="1.10.150.130">
    <property type="match status" value="1"/>
</dbReference>
<evidence type="ECO:0000256" key="3">
    <source>
        <dbReference type="ARBA" id="ARBA00023125"/>
    </source>
</evidence>
<name>A0A150XEU9_9BACT</name>
<dbReference type="InterPro" id="IPR002104">
    <property type="entry name" value="Integrase_catalytic"/>
</dbReference>
<protein>
    <recommendedName>
        <fullName evidence="5">Tyr recombinase domain-containing protein</fullName>
    </recommendedName>
</protein>
<accession>A0A150XEU9</accession>
<organism evidence="6 7">
    <name type="scientific">Roseivirga spongicola</name>
    <dbReference type="NCBI Taxonomy" id="333140"/>
    <lineage>
        <taxon>Bacteria</taxon>
        <taxon>Pseudomonadati</taxon>
        <taxon>Bacteroidota</taxon>
        <taxon>Cytophagia</taxon>
        <taxon>Cytophagales</taxon>
        <taxon>Roseivirgaceae</taxon>
        <taxon>Roseivirga</taxon>
    </lineage>
</organism>
<evidence type="ECO:0000256" key="4">
    <source>
        <dbReference type="ARBA" id="ARBA00023172"/>
    </source>
</evidence>
<dbReference type="GO" id="GO:0003677">
    <property type="term" value="F:DNA binding"/>
    <property type="evidence" value="ECO:0007669"/>
    <property type="project" value="UniProtKB-KW"/>
</dbReference>
<dbReference type="PANTHER" id="PTHR30629:SF2">
    <property type="entry name" value="PROPHAGE INTEGRASE INTS-RELATED"/>
    <property type="match status" value="1"/>
</dbReference>
<dbReference type="AlphaFoldDB" id="A0A150XEU9"/>
<comment type="caution">
    <text evidence="6">The sequence shown here is derived from an EMBL/GenBank/DDBJ whole genome shotgun (WGS) entry which is preliminary data.</text>
</comment>
<evidence type="ECO:0000313" key="7">
    <source>
        <dbReference type="Proteomes" id="UP000075606"/>
    </source>
</evidence>
<evidence type="ECO:0000256" key="1">
    <source>
        <dbReference type="ARBA" id="ARBA00008857"/>
    </source>
</evidence>
<dbReference type="Gene3D" id="1.10.443.10">
    <property type="entry name" value="Intergrase catalytic core"/>
    <property type="match status" value="1"/>
</dbReference>
<gene>
    <name evidence="6" type="ORF">AWW68_00230</name>
</gene>
<dbReference type="InterPro" id="IPR011010">
    <property type="entry name" value="DNA_brk_join_enz"/>
</dbReference>
<evidence type="ECO:0000313" key="6">
    <source>
        <dbReference type="EMBL" id="KYG77231.1"/>
    </source>
</evidence>
<keyword evidence="3" id="KW-0238">DNA-binding</keyword>
<dbReference type="InterPro" id="IPR010998">
    <property type="entry name" value="Integrase_recombinase_N"/>
</dbReference>
<dbReference type="RefSeq" id="WP_068215375.1">
    <property type="nucleotide sequence ID" value="NZ_CP139724.1"/>
</dbReference>
<dbReference type="InterPro" id="IPR013762">
    <property type="entry name" value="Integrase-like_cat_sf"/>
</dbReference>
<feature type="domain" description="Tyr recombinase" evidence="5">
    <location>
        <begin position="168"/>
        <end position="341"/>
    </location>
</feature>
<dbReference type="OrthoDB" id="9801717at2"/>
<evidence type="ECO:0000256" key="2">
    <source>
        <dbReference type="ARBA" id="ARBA00022908"/>
    </source>
</evidence>
<dbReference type="InterPro" id="IPR050808">
    <property type="entry name" value="Phage_Integrase"/>
</dbReference>
<dbReference type="PROSITE" id="PS51898">
    <property type="entry name" value="TYR_RECOMBINASE"/>
    <property type="match status" value="1"/>
</dbReference>
<keyword evidence="2" id="KW-0229">DNA integration</keyword>
<dbReference type="Proteomes" id="UP000075606">
    <property type="component" value="Unassembled WGS sequence"/>
</dbReference>
<dbReference type="GO" id="GO:0006310">
    <property type="term" value="P:DNA recombination"/>
    <property type="evidence" value="ECO:0007669"/>
    <property type="project" value="UniProtKB-KW"/>
</dbReference>